<proteinExistence type="predicted"/>
<organism evidence="1">
    <name type="scientific">Siphoviridae sp. ctvI513</name>
    <dbReference type="NCBI Taxonomy" id="2827965"/>
    <lineage>
        <taxon>Viruses</taxon>
        <taxon>Duplodnaviria</taxon>
        <taxon>Heunggongvirae</taxon>
        <taxon>Uroviricota</taxon>
        <taxon>Caudoviricetes</taxon>
    </lineage>
</organism>
<protein>
    <submittedName>
        <fullName evidence="1">Uncharacterized protein</fullName>
    </submittedName>
</protein>
<evidence type="ECO:0000313" key="1">
    <source>
        <dbReference type="EMBL" id="DAF63401.1"/>
    </source>
</evidence>
<dbReference type="EMBL" id="BK032839">
    <property type="protein sequence ID" value="DAF63401.1"/>
    <property type="molecule type" value="Genomic_DNA"/>
</dbReference>
<sequence>MALNHCHCNFWLPRCKVTDVKKTFNFYEVVKNTLA</sequence>
<accession>A0A8S5TJQ3</accession>
<reference evidence="1" key="1">
    <citation type="journal article" date="2021" name="Proc. Natl. Acad. Sci. U.S.A.">
        <title>A Catalog of Tens of Thousands of Viruses from Human Metagenomes Reveals Hidden Associations with Chronic Diseases.</title>
        <authorList>
            <person name="Tisza M.J."/>
            <person name="Buck C.B."/>
        </authorList>
    </citation>
    <scope>NUCLEOTIDE SEQUENCE</scope>
    <source>
        <strain evidence="1">CtvI513</strain>
    </source>
</reference>
<name>A0A8S5TJQ3_9CAUD</name>